<keyword evidence="2" id="KW-1185">Reference proteome</keyword>
<dbReference type="RefSeq" id="WP_127905612.1">
    <property type="nucleotide sequence ID" value="NZ_RQXX01000002.1"/>
</dbReference>
<proteinExistence type="predicted"/>
<sequence>MAATASGFDPERIGGKAVRAVEAELTAAKIKLSEVAEREQEVETRLARARTADANLRTEKEALARDRRAFEAAKIRQVTEAVRASIRAAIRVLSGVLGGSARPGCGK</sequence>
<dbReference type="Proteomes" id="UP000285908">
    <property type="component" value="Unassembled WGS sequence"/>
</dbReference>
<organism evidence="1 2">
    <name type="scientific">Mesobaculum littorinae</name>
    <dbReference type="NCBI Taxonomy" id="2486419"/>
    <lineage>
        <taxon>Bacteria</taxon>
        <taxon>Pseudomonadati</taxon>
        <taxon>Pseudomonadota</taxon>
        <taxon>Alphaproteobacteria</taxon>
        <taxon>Rhodobacterales</taxon>
        <taxon>Roseobacteraceae</taxon>
        <taxon>Mesobaculum</taxon>
    </lineage>
</organism>
<dbReference type="AlphaFoldDB" id="A0A438AI42"/>
<protein>
    <submittedName>
        <fullName evidence="1">Uncharacterized protein</fullName>
    </submittedName>
</protein>
<dbReference type="EMBL" id="RQXX01000002">
    <property type="protein sequence ID" value="RVV98379.1"/>
    <property type="molecule type" value="Genomic_DNA"/>
</dbReference>
<comment type="caution">
    <text evidence="1">The sequence shown here is derived from an EMBL/GenBank/DDBJ whole genome shotgun (WGS) entry which is preliminary data.</text>
</comment>
<name>A0A438AI42_9RHOB</name>
<evidence type="ECO:0000313" key="1">
    <source>
        <dbReference type="EMBL" id="RVV98379.1"/>
    </source>
</evidence>
<reference evidence="1 2" key="1">
    <citation type="submission" date="2018-11" db="EMBL/GenBank/DDBJ databases">
        <title>Mesobaculum littorinae gen. nov., sp. nov., isolated from Littorina scabra that represents a novel genus of the order Rhodobacteraceae.</title>
        <authorList>
            <person name="Li F."/>
        </authorList>
    </citation>
    <scope>NUCLEOTIDE SEQUENCE [LARGE SCALE GENOMIC DNA]</scope>
    <source>
        <strain evidence="1 2">M0103</strain>
    </source>
</reference>
<gene>
    <name evidence="1" type="ORF">EKE94_05500</name>
</gene>
<evidence type="ECO:0000313" key="2">
    <source>
        <dbReference type="Proteomes" id="UP000285908"/>
    </source>
</evidence>
<accession>A0A438AI42</accession>